<feature type="region of interest" description="Disordered" evidence="1">
    <location>
        <begin position="142"/>
        <end position="162"/>
    </location>
</feature>
<organism evidence="2 3">
    <name type="scientific">Spinacia oleracea</name>
    <name type="common">Spinach</name>
    <dbReference type="NCBI Taxonomy" id="3562"/>
    <lineage>
        <taxon>Eukaryota</taxon>
        <taxon>Viridiplantae</taxon>
        <taxon>Streptophyta</taxon>
        <taxon>Embryophyta</taxon>
        <taxon>Tracheophyta</taxon>
        <taxon>Spermatophyta</taxon>
        <taxon>Magnoliopsida</taxon>
        <taxon>eudicotyledons</taxon>
        <taxon>Gunneridae</taxon>
        <taxon>Pentapetalae</taxon>
        <taxon>Caryophyllales</taxon>
        <taxon>Chenopodiaceae</taxon>
        <taxon>Chenopodioideae</taxon>
        <taxon>Anserineae</taxon>
        <taxon>Spinacia</taxon>
    </lineage>
</organism>
<proteinExistence type="predicted"/>
<dbReference type="GeneID" id="110798372"/>
<name>A0ABM3R1Q1_SPIOL</name>
<gene>
    <name evidence="3" type="primary">LOC110798372</name>
</gene>
<feature type="region of interest" description="Disordered" evidence="1">
    <location>
        <begin position="185"/>
        <end position="205"/>
    </location>
</feature>
<sequence>MRNSSKMDEASKSKDDQQVSLIPPVQEIRRVAVANQMRLQQLELAVANLTSICSAIRHDMYSLSSSLSNQGSFTKVQAEVVEMKRPSYTRTSSSSLELKDDVLGVQLQQLVKQAAALGILNSSPIDQLSAGNVKENSKIPIRSTPKKVQATLSKKDSTKQPVQRMELTTEKKLSMKHTTVKNNNMGATQSKTAKAPPESSAGNNLKATSTAAKFSLKSTVKRTKTTISKVYVNQPPIWNKGKETIVKNVQKIQGKGSIKLTVKTHQGRIKPDTAPKSHASTKKNSSPGAVKSDLKPRRKWSTAEAITLKK</sequence>
<dbReference type="Proteomes" id="UP000813463">
    <property type="component" value="Chromosome 6"/>
</dbReference>
<dbReference type="RefSeq" id="XP_056689546.1">
    <property type="nucleotide sequence ID" value="XM_056833568.1"/>
</dbReference>
<feature type="region of interest" description="Disordered" evidence="1">
    <location>
        <begin position="264"/>
        <end position="310"/>
    </location>
</feature>
<evidence type="ECO:0000313" key="3">
    <source>
        <dbReference type="RefSeq" id="XP_056689546.1"/>
    </source>
</evidence>
<protein>
    <submittedName>
        <fullName evidence="3">Uncharacterized protein</fullName>
    </submittedName>
</protein>
<reference evidence="2" key="1">
    <citation type="journal article" date="2021" name="Nat. Commun.">
        <title>Genomic analyses provide insights into spinach domestication and the genetic basis of agronomic traits.</title>
        <authorList>
            <person name="Cai X."/>
            <person name="Sun X."/>
            <person name="Xu C."/>
            <person name="Sun H."/>
            <person name="Wang X."/>
            <person name="Ge C."/>
            <person name="Zhang Z."/>
            <person name="Wang Q."/>
            <person name="Fei Z."/>
            <person name="Jiao C."/>
            <person name="Wang Q."/>
        </authorList>
    </citation>
    <scope>NUCLEOTIDE SEQUENCE [LARGE SCALE GENOMIC DNA]</scope>
    <source>
        <strain evidence="2">cv. Varoflay</strain>
    </source>
</reference>
<evidence type="ECO:0000313" key="2">
    <source>
        <dbReference type="Proteomes" id="UP000813463"/>
    </source>
</evidence>
<reference evidence="3" key="2">
    <citation type="submission" date="2025-08" db="UniProtKB">
        <authorList>
            <consortium name="RefSeq"/>
        </authorList>
    </citation>
    <scope>IDENTIFICATION</scope>
    <source>
        <tissue evidence="3">Leaf</tissue>
    </source>
</reference>
<evidence type="ECO:0000256" key="1">
    <source>
        <dbReference type="SAM" id="MobiDB-lite"/>
    </source>
</evidence>
<accession>A0ABM3R1Q1</accession>
<keyword evidence="2" id="KW-1185">Reference proteome</keyword>